<evidence type="ECO:0000313" key="3">
    <source>
        <dbReference type="Proteomes" id="UP001497623"/>
    </source>
</evidence>
<dbReference type="SUPFAM" id="SSF56436">
    <property type="entry name" value="C-type lectin-like"/>
    <property type="match status" value="1"/>
</dbReference>
<evidence type="ECO:0008006" key="4">
    <source>
        <dbReference type="Google" id="ProtNLM"/>
    </source>
</evidence>
<evidence type="ECO:0000256" key="1">
    <source>
        <dbReference type="SAM" id="SignalP"/>
    </source>
</evidence>
<dbReference type="Gene3D" id="3.10.100.10">
    <property type="entry name" value="Mannose-Binding Protein A, subunit A"/>
    <property type="match status" value="1"/>
</dbReference>
<accession>A0AAV2SW34</accession>
<comment type="caution">
    <text evidence="2">The sequence shown here is derived from an EMBL/GenBank/DDBJ whole genome shotgun (WGS) entry which is preliminary data.</text>
</comment>
<gene>
    <name evidence="2" type="ORF">MNOR_LOCUS41703</name>
</gene>
<feature type="non-terminal residue" evidence="2">
    <location>
        <position position="1"/>
    </location>
</feature>
<feature type="signal peptide" evidence="1">
    <location>
        <begin position="1"/>
        <end position="16"/>
    </location>
</feature>
<keyword evidence="3" id="KW-1185">Reference proteome</keyword>
<keyword evidence="1" id="KW-0732">Signal</keyword>
<reference evidence="2 3" key="1">
    <citation type="submission" date="2024-05" db="EMBL/GenBank/DDBJ databases">
        <authorList>
            <person name="Wallberg A."/>
        </authorList>
    </citation>
    <scope>NUCLEOTIDE SEQUENCE [LARGE SCALE GENOMIC DNA]</scope>
</reference>
<protein>
    <recommendedName>
        <fullName evidence="4">C-type lectin domain-containing protein</fullName>
    </recommendedName>
</protein>
<evidence type="ECO:0000313" key="2">
    <source>
        <dbReference type="EMBL" id="CAL4250655.1"/>
    </source>
</evidence>
<feature type="non-terminal residue" evidence="2">
    <location>
        <position position="140"/>
    </location>
</feature>
<dbReference type="InterPro" id="IPR016187">
    <property type="entry name" value="CTDL_fold"/>
</dbReference>
<name>A0AAV2SW34_MEGNR</name>
<proteinExistence type="predicted"/>
<dbReference type="EMBL" id="CAXKWB010165646">
    <property type="protein sequence ID" value="CAL4250655.1"/>
    <property type="molecule type" value="Genomic_DNA"/>
</dbReference>
<dbReference type="AlphaFoldDB" id="A0AAV2SW34"/>
<dbReference type="InterPro" id="IPR016186">
    <property type="entry name" value="C-type_lectin-like/link_sf"/>
</dbReference>
<dbReference type="Proteomes" id="UP001497623">
    <property type="component" value="Unassembled WGS sequence"/>
</dbReference>
<feature type="chain" id="PRO_5043382655" description="C-type lectin domain-containing protein" evidence="1">
    <location>
        <begin position="17"/>
        <end position="140"/>
    </location>
</feature>
<organism evidence="2 3">
    <name type="scientific">Meganyctiphanes norvegica</name>
    <name type="common">Northern krill</name>
    <name type="synonym">Thysanopoda norvegica</name>
    <dbReference type="NCBI Taxonomy" id="48144"/>
    <lineage>
        <taxon>Eukaryota</taxon>
        <taxon>Metazoa</taxon>
        <taxon>Ecdysozoa</taxon>
        <taxon>Arthropoda</taxon>
        <taxon>Crustacea</taxon>
        <taxon>Multicrustacea</taxon>
        <taxon>Malacostraca</taxon>
        <taxon>Eumalacostraca</taxon>
        <taxon>Eucarida</taxon>
        <taxon>Euphausiacea</taxon>
        <taxon>Euphausiidae</taxon>
        <taxon>Meganyctiphanes</taxon>
    </lineage>
</organism>
<sequence>VFVLVIVLQTVIVATSNKNDLYKGIYISALSVTGSSVKKVHSNIGCSSLCIAAGCPAYKVEHDSNQLLCTVYSMIMSLTEVPSGDTKIYSSCHPPYTWITGQCLMVVEESLNFADAKTRCVELDGILAKIDYPSDFTSYL</sequence>